<feature type="domain" description="Tyrosine specific protein phosphatases" evidence="4">
    <location>
        <begin position="147"/>
        <end position="204"/>
    </location>
</feature>
<evidence type="ECO:0000313" key="6">
    <source>
        <dbReference type="Proteomes" id="UP000007799"/>
    </source>
</evidence>
<accession>F2UJY3</accession>
<evidence type="ECO:0000256" key="1">
    <source>
        <dbReference type="ARBA" id="ARBA00022801"/>
    </source>
</evidence>
<dbReference type="eggNOG" id="KOG1719">
    <property type="taxonomic scope" value="Eukaryota"/>
</dbReference>
<name>F2UJY3_SALR5</name>
<evidence type="ECO:0000259" key="3">
    <source>
        <dbReference type="PROSITE" id="PS50054"/>
    </source>
</evidence>
<dbReference type="FunFam" id="3.90.190.10:FF:000157">
    <property type="entry name" value="Protein-tyrosine phosphatase"/>
    <property type="match status" value="1"/>
</dbReference>
<feature type="domain" description="Tyrosine-protein phosphatase" evidence="3">
    <location>
        <begin position="78"/>
        <end position="236"/>
    </location>
</feature>
<dbReference type="SMART" id="SM00195">
    <property type="entry name" value="DSPc"/>
    <property type="match status" value="1"/>
</dbReference>
<evidence type="ECO:0000259" key="4">
    <source>
        <dbReference type="PROSITE" id="PS50056"/>
    </source>
</evidence>
<dbReference type="AlphaFoldDB" id="F2UJY3"/>
<dbReference type="RefSeq" id="XP_004990320.1">
    <property type="nucleotide sequence ID" value="XM_004990263.1"/>
</dbReference>
<protein>
    <submittedName>
        <fullName evidence="5">Uncharacterized protein</fullName>
    </submittedName>
</protein>
<dbReference type="Pfam" id="PF22784">
    <property type="entry name" value="PTP-SAK"/>
    <property type="match status" value="1"/>
</dbReference>
<keyword evidence="1" id="KW-0378">Hydrolase</keyword>
<dbReference type="PROSITE" id="PS50056">
    <property type="entry name" value="TYR_PHOSPHATASE_2"/>
    <property type="match status" value="1"/>
</dbReference>
<keyword evidence="2" id="KW-0472">Membrane</keyword>
<dbReference type="KEGG" id="sre:PTSG_08529"/>
<evidence type="ECO:0000313" key="5">
    <source>
        <dbReference type="EMBL" id="EGD77432.1"/>
    </source>
</evidence>
<evidence type="ECO:0000256" key="2">
    <source>
        <dbReference type="SAM" id="Phobius"/>
    </source>
</evidence>
<dbReference type="EMBL" id="GL832978">
    <property type="protein sequence ID" value="EGD77432.1"/>
    <property type="molecule type" value="Genomic_DNA"/>
</dbReference>
<sequence>MSAGVTAYVVIVSVYLLSYLLFGSIPPTGVLIAIAGVVGVCGASYLGFMPRTVSSYAAWFLRLPQDLYYDLMSKRPFNFNRVAKTVVVGRVPRTTDDIQTLIQQEQVRAVIDMTEPWEQRVETDAITRMGLERINLPTPDYGAPTFEDLNTAIDFIRRHAQLNNTVYVHCNGGKGRAATVAAAWLMYRESIAPQDALKLLRTKRKVTKLDRLGGILPVWKLLHRFHAAILDSKARL</sequence>
<organism evidence="6">
    <name type="scientific">Salpingoeca rosetta (strain ATCC 50818 / BSB-021)</name>
    <dbReference type="NCBI Taxonomy" id="946362"/>
    <lineage>
        <taxon>Eukaryota</taxon>
        <taxon>Choanoflagellata</taxon>
        <taxon>Craspedida</taxon>
        <taxon>Salpingoecidae</taxon>
        <taxon>Salpingoeca</taxon>
    </lineage>
</organism>
<feature type="transmembrane region" description="Helical" evidence="2">
    <location>
        <begin position="5"/>
        <end position="22"/>
    </location>
</feature>
<dbReference type="PANTHER" id="PTHR46274">
    <property type="entry name" value="PHOSPHATIDYLINOSITOL PHOSPHATASE"/>
    <property type="match status" value="1"/>
</dbReference>
<dbReference type="GO" id="GO:0016791">
    <property type="term" value="F:phosphatase activity"/>
    <property type="evidence" value="ECO:0007669"/>
    <property type="project" value="UniProtKB-ARBA"/>
</dbReference>
<dbReference type="InParanoid" id="F2UJY3"/>
<gene>
    <name evidence="5" type="ORF">PTSG_08529</name>
</gene>
<dbReference type="STRING" id="946362.F2UJY3"/>
<dbReference type="InterPro" id="IPR057023">
    <property type="entry name" value="PTP-SAK"/>
</dbReference>
<dbReference type="Gene3D" id="3.90.190.10">
    <property type="entry name" value="Protein tyrosine phosphatase superfamily"/>
    <property type="match status" value="1"/>
</dbReference>
<dbReference type="PANTHER" id="PTHR46274:SF6">
    <property type="entry name" value="TYR_PHOSPHATASE_2 DOMAIN-CONTAINING PROTEIN"/>
    <property type="match status" value="1"/>
</dbReference>
<dbReference type="GeneID" id="16070873"/>
<proteinExistence type="predicted"/>
<reference evidence="5" key="1">
    <citation type="submission" date="2009-08" db="EMBL/GenBank/DDBJ databases">
        <title>Annotation of Salpingoeca rosetta.</title>
        <authorList>
            <consortium name="The Broad Institute Genome Sequencing Platform"/>
            <person name="Russ C."/>
            <person name="Cuomo C."/>
            <person name="Burger G."/>
            <person name="Gray M.W."/>
            <person name="Holland P.W.H."/>
            <person name="King N."/>
            <person name="Lang F.B.F."/>
            <person name="Roger A.J."/>
            <person name="Ruiz-Trillo I."/>
            <person name="Young S.K."/>
            <person name="Zeng Q."/>
            <person name="Gargeya S."/>
            <person name="Alvarado L."/>
            <person name="Berlin A."/>
            <person name="Chapman S.B."/>
            <person name="Chen Z."/>
            <person name="Freedman E."/>
            <person name="Gellesch M."/>
            <person name="Goldberg J."/>
            <person name="Griggs A."/>
            <person name="Gujja S."/>
            <person name="Heilman E."/>
            <person name="Heiman D."/>
            <person name="Howarth C."/>
            <person name="Mehta T."/>
            <person name="Neiman D."/>
            <person name="Pearson M."/>
            <person name="Roberts A."/>
            <person name="Saif S."/>
            <person name="Shea T."/>
            <person name="Shenoy N."/>
            <person name="Sisk P."/>
            <person name="Stolte C."/>
            <person name="Sykes S."/>
            <person name="White J."/>
            <person name="Yandava C."/>
            <person name="Haas B."/>
            <person name="Nusbaum C."/>
            <person name="Birren B."/>
        </authorList>
    </citation>
    <scope>NUCLEOTIDE SEQUENCE [LARGE SCALE GENOMIC DNA]</scope>
    <source>
        <strain evidence="5">ATCC 50818</strain>
    </source>
</reference>
<dbReference type="FunCoup" id="F2UJY3">
    <property type="interactions" value="747"/>
</dbReference>
<keyword evidence="2" id="KW-1133">Transmembrane helix</keyword>
<keyword evidence="2" id="KW-0812">Transmembrane</keyword>
<feature type="transmembrane region" description="Helical" evidence="2">
    <location>
        <begin position="28"/>
        <end position="48"/>
    </location>
</feature>
<keyword evidence="6" id="KW-1185">Reference proteome</keyword>
<dbReference type="InterPro" id="IPR000387">
    <property type="entry name" value="Tyr_Pase_dom"/>
</dbReference>
<dbReference type="PROSITE" id="PS50054">
    <property type="entry name" value="TYR_PHOSPHATASE_DUAL"/>
    <property type="match status" value="1"/>
</dbReference>
<dbReference type="InterPro" id="IPR020422">
    <property type="entry name" value="TYR_PHOSPHATASE_DUAL_dom"/>
</dbReference>
<dbReference type="Proteomes" id="UP000007799">
    <property type="component" value="Unassembled WGS sequence"/>
</dbReference>
<dbReference type="OrthoDB" id="273181at2759"/>
<dbReference type="OMA" id="AGCNRYP"/>
<dbReference type="SUPFAM" id="SSF52799">
    <property type="entry name" value="(Phosphotyrosine protein) phosphatases II"/>
    <property type="match status" value="1"/>
</dbReference>
<dbReference type="InterPro" id="IPR029021">
    <property type="entry name" value="Prot-tyrosine_phosphatase-like"/>
</dbReference>